<keyword evidence="5" id="KW-0547">Nucleotide-binding</keyword>
<keyword evidence="15" id="KW-1185">Reference proteome</keyword>
<keyword evidence="6" id="KW-0067">ATP-binding</keyword>
<dbReference type="InterPro" id="IPR003593">
    <property type="entry name" value="AAA+_ATPase"/>
</dbReference>
<dbReference type="EMBL" id="PGOL01001586">
    <property type="protein sequence ID" value="PKI56667.1"/>
    <property type="molecule type" value="Genomic_DNA"/>
</dbReference>
<name>A0A2I0JKA5_PUNGR</name>
<feature type="region of interest" description="Disordered" evidence="10">
    <location>
        <begin position="1"/>
        <end position="34"/>
    </location>
</feature>
<dbReference type="STRING" id="22663.A0A2I0JKA5"/>
<gene>
    <name evidence="14" type="ORF">CRG98_022917</name>
</gene>
<evidence type="ECO:0000256" key="11">
    <source>
        <dbReference type="SAM" id="Phobius"/>
    </source>
</evidence>
<feature type="transmembrane region" description="Helical" evidence="11">
    <location>
        <begin position="237"/>
        <end position="255"/>
    </location>
</feature>
<accession>A0A2I0JKA5</accession>
<evidence type="ECO:0000256" key="4">
    <source>
        <dbReference type="ARBA" id="ARBA00022737"/>
    </source>
</evidence>
<dbReference type="Pfam" id="PF00005">
    <property type="entry name" value="ABC_tran"/>
    <property type="match status" value="1"/>
</dbReference>
<evidence type="ECO:0000313" key="14">
    <source>
        <dbReference type="EMBL" id="PKI56667.1"/>
    </source>
</evidence>
<evidence type="ECO:0000256" key="2">
    <source>
        <dbReference type="ARBA" id="ARBA00022448"/>
    </source>
</evidence>
<feature type="compositionally biased region" description="Basic and acidic residues" evidence="10">
    <location>
        <begin position="18"/>
        <end position="29"/>
    </location>
</feature>
<dbReference type="PROSITE" id="PS50893">
    <property type="entry name" value="ABC_TRANSPORTER_2"/>
    <property type="match status" value="1"/>
</dbReference>
<dbReference type="GO" id="GO:0005524">
    <property type="term" value="F:ATP binding"/>
    <property type="evidence" value="ECO:0007669"/>
    <property type="project" value="UniProtKB-KW"/>
</dbReference>
<keyword evidence="3 11" id="KW-0812">Transmembrane</keyword>
<keyword evidence="2" id="KW-0813">Transport</keyword>
<dbReference type="SUPFAM" id="SSF52540">
    <property type="entry name" value="P-loop containing nucleoside triphosphate hydrolases"/>
    <property type="match status" value="2"/>
</dbReference>
<dbReference type="Pfam" id="PF00664">
    <property type="entry name" value="ABC_membrane"/>
    <property type="match status" value="3"/>
</dbReference>
<dbReference type="SMART" id="SM00382">
    <property type="entry name" value="AAA"/>
    <property type="match status" value="1"/>
</dbReference>
<feature type="transmembrane region" description="Helical" evidence="11">
    <location>
        <begin position="574"/>
        <end position="597"/>
    </location>
</feature>
<feature type="domain" description="ABC transmembrane type-1" evidence="13">
    <location>
        <begin position="124"/>
        <end position="242"/>
    </location>
</feature>
<keyword evidence="8 11" id="KW-0472">Membrane</keyword>
<keyword evidence="4" id="KW-0677">Repeat</keyword>
<feature type="domain" description="ABC transporter" evidence="12">
    <location>
        <begin position="546"/>
        <end position="797"/>
    </location>
</feature>
<evidence type="ECO:0000259" key="12">
    <source>
        <dbReference type="PROSITE" id="PS50893"/>
    </source>
</evidence>
<keyword evidence="9" id="KW-0325">Glycoprotein</keyword>
<feature type="transmembrane region" description="Helical" evidence="11">
    <location>
        <begin position="415"/>
        <end position="437"/>
    </location>
</feature>
<dbReference type="PANTHER" id="PTHR45136:SF2">
    <property type="entry name" value="ABC TRANSPORTER DOMAIN-CONTAINING PROTEIN"/>
    <property type="match status" value="1"/>
</dbReference>
<dbReference type="Proteomes" id="UP000233551">
    <property type="component" value="Unassembled WGS sequence"/>
</dbReference>
<dbReference type="GO" id="GO:0016887">
    <property type="term" value="F:ATP hydrolysis activity"/>
    <property type="evidence" value="ECO:0007669"/>
    <property type="project" value="InterPro"/>
</dbReference>
<feature type="transmembrane region" description="Helical" evidence="11">
    <location>
        <begin position="49"/>
        <end position="73"/>
    </location>
</feature>
<dbReference type="InterPro" id="IPR017871">
    <property type="entry name" value="ABC_transporter-like_CS"/>
</dbReference>
<dbReference type="PROSITE" id="PS50929">
    <property type="entry name" value="ABC_TM1F"/>
    <property type="match status" value="2"/>
</dbReference>
<dbReference type="GO" id="GO:0140359">
    <property type="term" value="F:ABC-type transporter activity"/>
    <property type="evidence" value="ECO:0007669"/>
    <property type="project" value="InterPro"/>
</dbReference>
<comment type="similarity">
    <text evidence="1">Belongs to the ABC transporter superfamily. ABCB family. Multidrug resistance exporter (TC 3.A.1.201) subfamily.</text>
</comment>
<dbReference type="GO" id="GO:0016020">
    <property type="term" value="C:membrane"/>
    <property type="evidence" value="ECO:0007669"/>
    <property type="project" value="InterPro"/>
</dbReference>
<dbReference type="AlphaFoldDB" id="A0A2I0JKA5"/>
<dbReference type="InterPro" id="IPR011527">
    <property type="entry name" value="ABC1_TM_dom"/>
</dbReference>
<dbReference type="InterPro" id="IPR036640">
    <property type="entry name" value="ABC1_TM_sf"/>
</dbReference>
<evidence type="ECO:0000256" key="3">
    <source>
        <dbReference type="ARBA" id="ARBA00022692"/>
    </source>
</evidence>
<dbReference type="Gene3D" id="3.40.50.300">
    <property type="entry name" value="P-loop containing nucleotide triphosphate hydrolases"/>
    <property type="match status" value="3"/>
</dbReference>
<evidence type="ECO:0008006" key="16">
    <source>
        <dbReference type="Google" id="ProtNLM"/>
    </source>
</evidence>
<evidence type="ECO:0000256" key="10">
    <source>
        <dbReference type="SAM" id="MobiDB-lite"/>
    </source>
</evidence>
<dbReference type="InterPro" id="IPR003439">
    <property type="entry name" value="ABC_transporter-like_ATP-bd"/>
</dbReference>
<keyword evidence="7 11" id="KW-1133">Transmembrane helix</keyword>
<evidence type="ECO:0000256" key="9">
    <source>
        <dbReference type="ARBA" id="ARBA00023180"/>
    </source>
</evidence>
<sequence length="797" mass="87984">MGEEPNQKNINDQEEEEREPKKKNEDRGNSRTSSGSLLTVLKHSDWKDMLLMVLGTLGSVADGLSIALMMIILSNLMNRYGSVSLGLDEQDGFRWAHTAEKQRFQLCRRRCKTASKLGTAPPRIANFIMNMTMFITSQMAAMYLCWRLAVVTVPALIILIIPGLVHGKLLSGVSKKIQQAYDVAEGITEQAFSSIRTVYSYVGEERTATRYRDSLEPTLKVGIKQGVMKGMAMGTMGLTYAVWALQGCMVVPCALGSSLMNVKYFAEANIAAFMSGPKKIQSQSCGLPDSRVETVLFATEYIMFGKEGASMEEITEAAKAANAHNFISQLPDGYITQDPEVLLIDDATSALDSHSGKAVQDALNEASIEWKSTLLGCIGAVAYGTSQPLHAYCIGALVTVYVVDKHKVETQTLPYCFAFLSFAVFSYITNVLQRYFFGIMGENLVKRVREALLNQILTFEVKWFDREENSSGALCLRLATDAVMWFLGSPPTWKLALVATAVQPLMIASFYIRAIVMKTMSKKILKAQNRTSELASEAAANHRMVTAFESQEKVLKLYEFTQLDPKKLSCRQSWVAALGLFMSQFLTSSSAAVLIWYGGKLLYKGELTYKHLFQTFFVLVSTGRVIMETGSITADLLKGTNALKAIFTTLSRKTKMDPNDSDGLNPEKFEGEFEFKQLVALVGHSGSGKSTIIRLIESSMKDGYETYCGERCVQLSGGQKQRISLARAILKNPATLLLDEATSALDSESESLIQDAHSRQDNGWEDLQLVAHRLSTVQMAYKISVIGSGCVLEEGTH</sequence>
<evidence type="ECO:0000256" key="8">
    <source>
        <dbReference type="ARBA" id="ARBA00023136"/>
    </source>
</evidence>
<protein>
    <recommendedName>
        <fullName evidence="16">ABC transmembrane type-1 domain-containing protein</fullName>
    </recommendedName>
</protein>
<feature type="transmembrane region" description="Helical" evidence="11">
    <location>
        <begin position="141"/>
        <end position="165"/>
    </location>
</feature>
<comment type="caution">
    <text evidence="14">The sequence shown here is derived from an EMBL/GenBank/DDBJ whole genome shotgun (WGS) entry which is preliminary data.</text>
</comment>
<evidence type="ECO:0000256" key="5">
    <source>
        <dbReference type="ARBA" id="ARBA00022741"/>
    </source>
</evidence>
<dbReference type="CDD" id="cd18578">
    <property type="entry name" value="ABC_6TM_Pgp_ABCB1_D2_like"/>
    <property type="match status" value="1"/>
</dbReference>
<dbReference type="InterPro" id="IPR027417">
    <property type="entry name" value="P-loop_NTPase"/>
</dbReference>
<evidence type="ECO:0000259" key="13">
    <source>
        <dbReference type="PROSITE" id="PS50929"/>
    </source>
</evidence>
<reference evidence="14 15" key="1">
    <citation type="submission" date="2017-11" db="EMBL/GenBank/DDBJ databases">
        <title>De-novo sequencing of pomegranate (Punica granatum L.) genome.</title>
        <authorList>
            <person name="Akparov Z."/>
            <person name="Amiraslanov A."/>
            <person name="Hajiyeva S."/>
            <person name="Abbasov M."/>
            <person name="Kaur K."/>
            <person name="Hamwieh A."/>
            <person name="Solovyev V."/>
            <person name="Salamov A."/>
            <person name="Braich B."/>
            <person name="Kosarev P."/>
            <person name="Mahmoud A."/>
            <person name="Hajiyev E."/>
            <person name="Babayeva S."/>
            <person name="Izzatullayeva V."/>
            <person name="Mammadov A."/>
            <person name="Mammadov A."/>
            <person name="Sharifova S."/>
            <person name="Ojaghi J."/>
            <person name="Eynullazada K."/>
            <person name="Bayramov B."/>
            <person name="Abdulazimova A."/>
            <person name="Shahmuradov I."/>
        </authorList>
    </citation>
    <scope>NUCLEOTIDE SEQUENCE [LARGE SCALE GENOMIC DNA]</scope>
    <source>
        <strain evidence="15">cv. AG2017</strain>
        <tissue evidence="14">Leaf</tissue>
    </source>
</reference>
<dbReference type="PANTHER" id="PTHR45136">
    <property type="entry name" value="ABC TRANSPORTER DOMAIN-CONTAINING PROTEIN"/>
    <property type="match status" value="1"/>
</dbReference>
<dbReference type="PROSITE" id="PS00211">
    <property type="entry name" value="ABC_TRANSPORTER_1"/>
    <property type="match status" value="1"/>
</dbReference>
<dbReference type="Gene3D" id="1.20.1560.10">
    <property type="entry name" value="ABC transporter type 1, transmembrane domain"/>
    <property type="match status" value="4"/>
</dbReference>
<dbReference type="SUPFAM" id="SSF90123">
    <property type="entry name" value="ABC transporter transmembrane region"/>
    <property type="match status" value="2"/>
</dbReference>
<feature type="domain" description="ABC transmembrane type-1" evidence="13">
    <location>
        <begin position="374"/>
        <end position="638"/>
    </location>
</feature>
<proteinExistence type="inferred from homology"/>
<organism evidence="14 15">
    <name type="scientific">Punica granatum</name>
    <name type="common">Pomegranate</name>
    <dbReference type="NCBI Taxonomy" id="22663"/>
    <lineage>
        <taxon>Eukaryota</taxon>
        <taxon>Viridiplantae</taxon>
        <taxon>Streptophyta</taxon>
        <taxon>Embryophyta</taxon>
        <taxon>Tracheophyta</taxon>
        <taxon>Spermatophyta</taxon>
        <taxon>Magnoliopsida</taxon>
        <taxon>eudicotyledons</taxon>
        <taxon>Gunneridae</taxon>
        <taxon>Pentapetalae</taxon>
        <taxon>rosids</taxon>
        <taxon>malvids</taxon>
        <taxon>Myrtales</taxon>
        <taxon>Lythraceae</taxon>
        <taxon>Punica</taxon>
    </lineage>
</organism>
<evidence type="ECO:0000313" key="15">
    <source>
        <dbReference type="Proteomes" id="UP000233551"/>
    </source>
</evidence>
<evidence type="ECO:0000256" key="6">
    <source>
        <dbReference type="ARBA" id="ARBA00022840"/>
    </source>
</evidence>
<evidence type="ECO:0000256" key="1">
    <source>
        <dbReference type="ARBA" id="ARBA00007577"/>
    </source>
</evidence>
<feature type="transmembrane region" description="Helical" evidence="11">
    <location>
        <begin position="495"/>
        <end position="516"/>
    </location>
</feature>
<evidence type="ECO:0000256" key="7">
    <source>
        <dbReference type="ARBA" id="ARBA00022989"/>
    </source>
</evidence>